<keyword evidence="5 6" id="KW-0472">Membrane</keyword>
<dbReference type="Pfam" id="PF01810">
    <property type="entry name" value="LysE"/>
    <property type="match status" value="1"/>
</dbReference>
<dbReference type="PANTHER" id="PTHR30086:SF19">
    <property type="entry name" value="THREONINE EFFLUX PROTEIN"/>
    <property type="match status" value="1"/>
</dbReference>
<proteinExistence type="predicted"/>
<keyword evidence="4 6" id="KW-1133">Transmembrane helix</keyword>
<dbReference type="EMBL" id="JBFBVU010000005">
    <property type="protein sequence ID" value="MEV8466277.1"/>
    <property type="molecule type" value="Genomic_DNA"/>
</dbReference>
<evidence type="ECO:0000256" key="5">
    <source>
        <dbReference type="ARBA" id="ARBA00023136"/>
    </source>
</evidence>
<dbReference type="Proteomes" id="UP001553161">
    <property type="component" value="Unassembled WGS sequence"/>
</dbReference>
<keyword evidence="3 6" id="KW-0812">Transmembrane</keyword>
<sequence>MTLVAFLTVATLHLLAAISPGPAFVMCLRVSVAEGFRPAVALSLGMGLGATLWAFAALAGLAVLFEVLPMALTVLRFAGAAFLIWLAVMMWKHARKPLPQSAPDVPVRGSASAFRLGITTQLANPKPAVFFGAVFVGLVPGDTALWVKALLLAVVFLNEALWYIAVSRLMSGRPAQTLYRKAKTHLDRLFGGLMAALAVKLAAG</sequence>
<dbReference type="PANTHER" id="PTHR30086">
    <property type="entry name" value="ARGININE EXPORTER PROTEIN ARGO"/>
    <property type="match status" value="1"/>
</dbReference>
<dbReference type="RefSeq" id="WP_366192082.1">
    <property type="nucleotide sequence ID" value="NZ_JBFBVU010000005.1"/>
</dbReference>
<evidence type="ECO:0000256" key="6">
    <source>
        <dbReference type="SAM" id="Phobius"/>
    </source>
</evidence>
<evidence type="ECO:0000313" key="8">
    <source>
        <dbReference type="Proteomes" id="UP001553161"/>
    </source>
</evidence>
<name>A0ABV3L5E9_9RHOB</name>
<evidence type="ECO:0000313" key="7">
    <source>
        <dbReference type="EMBL" id="MEV8466277.1"/>
    </source>
</evidence>
<comment type="subcellular location">
    <subcellularLocation>
        <location evidence="1">Cell membrane</location>
        <topology evidence="1">Multi-pass membrane protein</topology>
    </subcellularLocation>
</comment>
<gene>
    <name evidence="7" type="ORF">AB0T83_05700</name>
</gene>
<protein>
    <submittedName>
        <fullName evidence="7">LysE family translocator</fullName>
    </submittedName>
</protein>
<keyword evidence="8" id="KW-1185">Reference proteome</keyword>
<accession>A0ABV3L5E9</accession>
<evidence type="ECO:0000256" key="2">
    <source>
        <dbReference type="ARBA" id="ARBA00022475"/>
    </source>
</evidence>
<evidence type="ECO:0000256" key="3">
    <source>
        <dbReference type="ARBA" id="ARBA00022692"/>
    </source>
</evidence>
<feature type="transmembrane region" description="Helical" evidence="6">
    <location>
        <begin position="72"/>
        <end position="91"/>
    </location>
</feature>
<reference evidence="7 8" key="1">
    <citation type="submission" date="2024-07" db="EMBL/GenBank/DDBJ databases">
        <authorList>
            <person name="Kang M."/>
        </authorList>
    </citation>
    <scope>NUCLEOTIDE SEQUENCE [LARGE SCALE GENOMIC DNA]</scope>
    <source>
        <strain evidence="7 8">DFM31</strain>
    </source>
</reference>
<organism evidence="7 8">
    <name type="scientific">Meridianimarinicoccus marinus</name>
    <dbReference type="NCBI Taxonomy" id="3231483"/>
    <lineage>
        <taxon>Bacteria</taxon>
        <taxon>Pseudomonadati</taxon>
        <taxon>Pseudomonadota</taxon>
        <taxon>Alphaproteobacteria</taxon>
        <taxon>Rhodobacterales</taxon>
        <taxon>Paracoccaceae</taxon>
        <taxon>Meridianimarinicoccus</taxon>
    </lineage>
</organism>
<feature type="transmembrane region" description="Helical" evidence="6">
    <location>
        <begin position="39"/>
        <end position="65"/>
    </location>
</feature>
<evidence type="ECO:0000256" key="1">
    <source>
        <dbReference type="ARBA" id="ARBA00004651"/>
    </source>
</evidence>
<evidence type="ECO:0000256" key="4">
    <source>
        <dbReference type="ARBA" id="ARBA00022989"/>
    </source>
</evidence>
<keyword evidence="2" id="KW-1003">Cell membrane</keyword>
<dbReference type="InterPro" id="IPR001123">
    <property type="entry name" value="LeuE-type"/>
</dbReference>
<feature type="transmembrane region" description="Helical" evidence="6">
    <location>
        <begin position="145"/>
        <end position="165"/>
    </location>
</feature>
<comment type="caution">
    <text evidence="7">The sequence shown here is derived from an EMBL/GenBank/DDBJ whole genome shotgun (WGS) entry which is preliminary data.</text>
</comment>